<protein>
    <submittedName>
        <fullName evidence="1">4016_t:CDS:1</fullName>
    </submittedName>
</protein>
<sequence>GYIQQNENEKKQLLIQKQKSLHKMKVALDTFYNVLEPLEEYIEKSGNYPGFIAKRQIYRKSIQDSEGSLENDEDLFLSDLYIFARTFHGKPEFFMKVIQEDFYKWINAVGITAENTSEELKHFLIEINNVLEGNDEKIVKETREKIKNIEVDPKEMVGIFAGLQNPLNKNRQRFNVCLHTFIVLETPLKK</sequence>
<dbReference type="EMBL" id="CAJVQB010148087">
    <property type="protein sequence ID" value="CAG8855319.1"/>
    <property type="molecule type" value="Genomic_DNA"/>
</dbReference>
<name>A0ABN7XJA6_GIGMA</name>
<proteinExistence type="predicted"/>
<comment type="caution">
    <text evidence="1">The sequence shown here is derived from an EMBL/GenBank/DDBJ whole genome shotgun (WGS) entry which is preliminary data.</text>
</comment>
<dbReference type="Proteomes" id="UP000789901">
    <property type="component" value="Unassembled WGS sequence"/>
</dbReference>
<evidence type="ECO:0000313" key="1">
    <source>
        <dbReference type="EMBL" id="CAG8855319.1"/>
    </source>
</evidence>
<organism evidence="1 2">
    <name type="scientific">Gigaspora margarita</name>
    <dbReference type="NCBI Taxonomy" id="4874"/>
    <lineage>
        <taxon>Eukaryota</taxon>
        <taxon>Fungi</taxon>
        <taxon>Fungi incertae sedis</taxon>
        <taxon>Mucoromycota</taxon>
        <taxon>Glomeromycotina</taxon>
        <taxon>Glomeromycetes</taxon>
        <taxon>Diversisporales</taxon>
        <taxon>Gigasporaceae</taxon>
        <taxon>Gigaspora</taxon>
    </lineage>
</organism>
<gene>
    <name evidence="1" type="ORF">GMARGA_LOCUS44140</name>
</gene>
<evidence type="ECO:0000313" key="2">
    <source>
        <dbReference type="Proteomes" id="UP000789901"/>
    </source>
</evidence>
<accession>A0ABN7XJA6</accession>
<reference evidence="1 2" key="1">
    <citation type="submission" date="2021-06" db="EMBL/GenBank/DDBJ databases">
        <authorList>
            <person name="Kallberg Y."/>
            <person name="Tangrot J."/>
            <person name="Rosling A."/>
        </authorList>
    </citation>
    <scope>NUCLEOTIDE SEQUENCE [LARGE SCALE GENOMIC DNA]</scope>
    <source>
        <strain evidence="1 2">120-4 pot B 10/14</strain>
    </source>
</reference>
<feature type="non-terminal residue" evidence="1">
    <location>
        <position position="190"/>
    </location>
</feature>
<feature type="non-terminal residue" evidence="1">
    <location>
        <position position="1"/>
    </location>
</feature>
<keyword evidence="2" id="KW-1185">Reference proteome</keyword>